<keyword evidence="5" id="KW-0611">Plant defense</keyword>
<dbReference type="Proteomes" id="UP000019116">
    <property type="component" value="Chromosome 1B"/>
</dbReference>
<dbReference type="Pfam" id="PF18052">
    <property type="entry name" value="Rx_N"/>
    <property type="match status" value="1"/>
</dbReference>
<sequence length="915" mass="103291">MDLATGAMVSLLPKLSELLKEEHKLSKGVKKDVEFLSRELTHMHVALHKVVRVPHDQELIGEVKLWADDAREVSYEMEDIIDSFLVPPVDSSAPADDPHTRLKRITKKMAKLFKKDKTRDQLVADAIKDIKDKVQKVSDRPGRYDVAANLAVTTKVDPRLSAVYKDTEIVGVEEPRDELVKRLTGGEDGVSKDQLKILSIFGFGGLGKTTLARAVYERLQGQYVRDAFVAVGRNPDPKKVLMDILLQLDKNKNYKAHNLAMLDEIQLIDELRGLLENKRYLIVIDDIWDIKAWEIIKCAFMDSNCGSRIITTTRILEVATITGDVYKLKALSHQKSEELFFTRLFGGKGECPYDEPTELSEKVLHKCGGVPLAIITIASLLAGKPKEYWSEVYCSIGFGNGDNEHVENTRIILSFSYYDLPGHLRTCLSYLSIYPEDYKINKETLIWKWIAEGFIHEDSGIGLFELGERYFNELVNRSMVQPVEQDGAIYACIVHDMVLDMIRSLSNEKNFVIILDGTEEAATSSRINARRLAIQKSIVEPHINLLSNTHLSQVRSFNATGCRFSTPMTLSLSSFCALRVLAMERCTFTEGHLYQPEHVGRLLQLRYLGLYSTRTLELPEEIGDLMLLQTPDLRFSGIKELPCSIGRLRQLKCLRADGESFRVPDWIGNLTSLEELSLHDVPASFMGELGKLTELRDLRFRIQSIHPSLKQVLVDSLCNLKKIQVLQMNGPWFNDDPNWEAYVPTPQLRRLVLWFRFQRLPEWITPASLPNLSHLTVEVASAAAHDVETLGRLPQLVSLDFATPYDMIFPAVGGAMFPRLVSCGTHVPLRFLPGAMLGLESVGCSVKVRHLKDAHMDLNLALGSLRNLPSLQRVKVEIRSFGATDAEVEETEAVLRHEVDIHPNHPVLRLSLQKC</sequence>
<dbReference type="InterPro" id="IPR002182">
    <property type="entry name" value="NB-ARC"/>
</dbReference>
<feature type="domain" description="Disease resistance N-terminal" evidence="8">
    <location>
        <begin position="7"/>
        <end position="86"/>
    </location>
</feature>
<dbReference type="STRING" id="4565.A0A3B5YQ14"/>
<dbReference type="OrthoDB" id="599337at2759"/>
<feature type="domain" description="Disease resistance protein winged helix" evidence="9">
    <location>
        <begin position="433"/>
        <end position="502"/>
    </location>
</feature>
<dbReference type="Pfam" id="PF00931">
    <property type="entry name" value="NB-ARC"/>
    <property type="match status" value="1"/>
</dbReference>
<dbReference type="PANTHER" id="PTHR23155:SF1181">
    <property type="entry name" value="OS08G0170200 PROTEIN"/>
    <property type="match status" value="1"/>
</dbReference>
<dbReference type="Gene3D" id="3.80.10.10">
    <property type="entry name" value="Ribonuclease Inhibitor"/>
    <property type="match status" value="1"/>
</dbReference>
<evidence type="ECO:0000256" key="1">
    <source>
        <dbReference type="ARBA" id="ARBA00008894"/>
    </source>
</evidence>
<evidence type="ECO:0000256" key="2">
    <source>
        <dbReference type="ARBA" id="ARBA00022614"/>
    </source>
</evidence>
<keyword evidence="12" id="KW-1185">Reference proteome</keyword>
<evidence type="ECO:0000313" key="11">
    <source>
        <dbReference type="EnsemblPlants" id="TraesCS1B02G012500.1"/>
    </source>
</evidence>
<dbReference type="SMR" id="A0A3B5YQ14"/>
<dbReference type="InterPro" id="IPR032675">
    <property type="entry name" value="LRR_dom_sf"/>
</dbReference>
<evidence type="ECO:0000259" key="9">
    <source>
        <dbReference type="Pfam" id="PF23559"/>
    </source>
</evidence>
<organism evidence="11">
    <name type="scientific">Triticum aestivum</name>
    <name type="common">Wheat</name>
    <dbReference type="NCBI Taxonomy" id="4565"/>
    <lineage>
        <taxon>Eukaryota</taxon>
        <taxon>Viridiplantae</taxon>
        <taxon>Streptophyta</taxon>
        <taxon>Embryophyta</taxon>
        <taxon>Tracheophyta</taxon>
        <taxon>Spermatophyta</taxon>
        <taxon>Magnoliopsida</taxon>
        <taxon>Liliopsida</taxon>
        <taxon>Poales</taxon>
        <taxon>Poaceae</taxon>
        <taxon>BOP clade</taxon>
        <taxon>Pooideae</taxon>
        <taxon>Triticodae</taxon>
        <taxon>Triticeae</taxon>
        <taxon>Triticinae</taxon>
        <taxon>Triticum</taxon>
    </lineage>
</organism>
<accession>A0A3B5YQ14</accession>
<dbReference type="InterPro" id="IPR042197">
    <property type="entry name" value="Apaf_helical"/>
</dbReference>
<dbReference type="GO" id="GO:0002758">
    <property type="term" value="P:innate immune response-activating signaling pathway"/>
    <property type="evidence" value="ECO:0007669"/>
    <property type="project" value="UniProtKB-ARBA"/>
</dbReference>
<dbReference type="InterPro" id="IPR041118">
    <property type="entry name" value="Rx_N"/>
</dbReference>
<evidence type="ECO:0000256" key="6">
    <source>
        <dbReference type="ARBA" id="ARBA00023054"/>
    </source>
</evidence>
<dbReference type="InterPro" id="IPR038005">
    <property type="entry name" value="RX-like_CC"/>
</dbReference>
<dbReference type="Pfam" id="PF23559">
    <property type="entry name" value="WHD_DRP"/>
    <property type="match status" value="1"/>
</dbReference>
<dbReference type="Pfam" id="PF23598">
    <property type="entry name" value="LRR_14"/>
    <property type="match status" value="1"/>
</dbReference>
<dbReference type="GO" id="GO:0042742">
    <property type="term" value="P:defense response to bacterium"/>
    <property type="evidence" value="ECO:0007669"/>
    <property type="project" value="UniProtKB-ARBA"/>
</dbReference>
<evidence type="ECO:0000256" key="3">
    <source>
        <dbReference type="ARBA" id="ARBA00022737"/>
    </source>
</evidence>
<comment type="similarity">
    <text evidence="1">Belongs to the disease resistance NB-LRR family.</text>
</comment>
<dbReference type="SUPFAM" id="SSF52047">
    <property type="entry name" value="RNI-like"/>
    <property type="match status" value="1"/>
</dbReference>
<protein>
    <recommendedName>
        <fullName evidence="13">NB-ARC domain-containing protein</fullName>
    </recommendedName>
</protein>
<keyword evidence="3" id="KW-0677">Repeat</keyword>
<dbReference type="GeneID" id="123075500"/>
<dbReference type="InterPro" id="IPR027417">
    <property type="entry name" value="P-loop_NTPase"/>
</dbReference>
<reference evidence="11" key="1">
    <citation type="submission" date="2018-08" db="EMBL/GenBank/DDBJ databases">
        <authorList>
            <person name="Rossello M."/>
        </authorList>
    </citation>
    <scope>NUCLEOTIDE SEQUENCE [LARGE SCALE GENOMIC DNA]</scope>
    <source>
        <strain evidence="11">cv. Chinese Spring</strain>
    </source>
</reference>
<evidence type="ECO:0000313" key="12">
    <source>
        <dbReference type="Proteomes" id="UP000019116"/>
    </source>
</evidence>
<dbReference type="FunFam" id="3.40.50.300:FF:001091">
    <property type="entry name" value="Probable disease resistance protein At1g61300"/>
    <property type="match status" value="1"/>
</dbReference>
<dbReference type="CDD" id="cd14798">
    <property type="entry name" value="RX-CC_like"/>
    <property type="match status" value="1"/>
</dbReference>
<dbReference type="Gene3D" id="3.40.50.300">
    <property type="entry name" value="P-loop containing nucleotide triphosphate hydrolases"/>
    <property type="match status" value="1"/>
</dbReference>
<evidence type="ECO:0000256" key="4">
    <source>
        <dbReference type="ARBA" id="ARBA00022741"/>
    </source>
</evidence>
<proteinExistence type="inferred from homology"/>
<keyword evidence="6" id="KW-0175">Coiled coil</keyword>
<dbReference type="AlphaFoldDB" id="A0A3B5YQ14"/>
<dbReference type="InterPro" id="IPR036388">
    <property type="entry name" value="WH-like_DNA-bd_sf"/>
</dbReference>
<dbReference type="GO" id="GO:0043531">
    <property type="term" value="F:ADP binding"/>
    <property type="evidence" value="ECO:0007669"/>
    <property type="project" value="InterPro"/>
</dbReference>
<evidence type="ECO:0000259" key="7">
    <source>
        <dbReference type="Pfam" id="PF00931"/>
    </source>
</evidence>
<dbReference type="RefSeq" id="XP_044354028.1">
    <property type="nucleotide sequence ID" value="XM_044498093.1"/>
</dbReference>
<dbReference type="GO" id="GO:0009626">
    <property type="term" value="P:plant-type hypersensitive response"/>
    <property type="evidence" value="ECO:0007669"/>
    <property type="project" value="UniProtKB-ARBA"/>
</dbReference>
<dbReference type="Gene3D" id="1.10.10.10">
    <property type="entry name" value="Winged helix-like DNA-binding domain superfamily/Winged helix DNA-binding domain"/>
    <property type="match status" value="1"/>
</dbReference>
<dbReference type="OMA" id="IVEPHIN"/>
<dbReference type="FunFam" id="1.10.10.10:FF:000322">
    <property type="entry name" value="Probable disease resistance protein At1g63360"/>
    <property type="match status" value="1"/>
</dbReference>
<evidence type="ECO:0000259" key="10">
    <source>
        <dbReference type="Pfam" id="PF23598"/>
    </source>
</evidence>
<dbReference type="InterPro" id="IPR058922">
    <property type="entry name" value="WHD_DRP"/>
</dbReference>
<dbReference type="Gramene" id="TraesCS1B03G0024400.1">
    <property type="protein sequence ID" value="TraesCS1B03G0024400.1.CDS"/>
    <property type="gene ID" value="TraesCS1B03G0024400"/>
</dbReference>
<feature type="domain" description="NB-ARC" evidence="7">
    <location>
        <begin position="191"/>
        <end position="340"/>
    </location>
</feature>
<keyword evidence="2" id="KW-0433">Leucine-rich repeat</keyword>
<dbReference type="Gramene" id="TraesCS1B02G012500.1">
    <property type="protein sequence ID" value="TraesCS1B02G012500.1"/>
    <property type="gene ID" value="TraesCS1B02G012500"/>
</dbReference>
<evidence type="ECO:0000256" key="5">
    <source>
        <dbReference type="ARBA" id="ARBA00022821"/>
    </source>
</evidence>
<dbReference type="InterPro" id="IPR055414">
    <property type="entry name" value="LRR_R13L4/SHOC2-like"/>
</dbReference>
<gene>
    <name evidence="11" type="primary">LOC123075500</name>
</gene>
<dbReference type="EnsemblPlants" id="TraesCS1B02G012500.1">
    <property type="protein sequence ID" value="TraesCS1B02G012500.1"/>
    <property type="gene ID" value="TraesCS1B02G012500"/>
</dbReference>
<name>A0A3B5YQ14_WHEAT</name>
<dbReference type="SUPFAM" id="SSF52540">
    <property type="entry name" value="P-loop containing nucleoside triphosphate hydrolases"/>
    <property type="match status" value="1"/>
</dbReference>
<feature type="domain" description="Disease resistance R13L4/SHOC-2-like LRR" evidence="10">
    <location>
        <begin position="553"/>
        <end position="908"/>
    </location>
</feature>
<dbReference type="PANTHER" id="PTHR23155">
    <property type="entry name" value="DISEASE RESISTANCE PROTEIN RP"/>
    <property type="match status" value="1"/>
</dbReference>
<keyword evidence="4" id="KW-0547">Nucleotide-binding</keyword>
<dbReference type="KEGG" id="taes:123075500"/>
<dbReference type="Gene3D" id="1.10.8.430">
    <property type="entry name" value="Helical domain of apoptotic protease-activating factors"/>
    <property type="match status" value="1"/>
</dbReference>
<dbReference type="InterPro" id="IPR044974">
    <property type="entry name" value="Disease_R_plants"/>
</dbReference>
<evidence type="ECO:0008006" key="13">
    <source>
        <dbReference type="Google" id="ProtNLM"/>
    </source>
</evidence>
<reference evidence="11" key="2">
    <citation type="submission" date="2018-10" db="UniProtKB">
        <authorList>
            <consortium name="EnsemblPlants"/>
        </authorList>
    </citation>
    <scope>IDENTIFICATION</scope>
</reference>
<evidence type="ECO:0000259" key="8">
    <source>
        <dbReference type="Pfam" id="PF18052"/>
    </source>
</evidence>
<dbReference type="Gene3D" id="1.20.5.4130">
    <property type="match status" value="1"/>
</dbReference>
<dbReference type="PRINTS" id="PR00364">
    <property type="entry name" value="DISEASERSIST"/>
</dbReference>